<evidence type="ECO:0000313" key="4">
    <source>
        <dbReference type="Proteomes" id="UP001215280"/>
    </source>
</evidence>
<feature type="compositionally biased region" description="Low complexity" evidence="1">
    <location>
        <begin position="33"/>
        <end position="46"/>
    </location>
</feature>
<evidence type="ECO:0000256" key="1">
    <source>
        <dbReference type="SAM" id="MobiDB-lite"/>
    </source>
</evidence>
<dbReference type="EMBL" id="JARJLG010000340">
    <property type="protein sequence ID" value="KAJ7715909.1"/>
    <property type="molecule type" value="Genomic_DNA"/>
</dbReference>
<keyword evidence="2" id="KW-0812">Transmembrane</keyword>
<feature type="region of interest" description="Disordered" evidence="1">
    <location>
        <begin position="1"/>
        <end position="79"/>
    </location>
</feature>
<comment type="caution">
    <text evidence="3">The sequence shown here is derived from an EMBL/GenBank/DDBJ whole genome shotgun (WGS) entry which is preliminary data.</text>
</comment>
<dbReference type="Proteomes" id="UP001215280">
    <property type="component" value="Unassembled WGS sequence"/>
</dbReference>
<keyword evidence="4" id="KW-1185">Reference proteome</keyword>
<proteinExistence type="predicted"/>
<name>A0AAD7H9S9_9AGAR</name>
<accession>A0AAD7H9S9</accession>
<sequence length="442" mass="48539">MPSANDIMWLPRLSAPPSPSPSGAVDPLVPRVSPLTLLSHSSTSMSARRFYPPASDATSRTGGKDGRGGHGQTPVLADRGRWITRDPALKSPACPSFDFLQSQAPFTRWPPAPSSSLVVEKRSPAHMRFQKSNPTFICQRPPTLPRSYEGFPTGPSAPLPHVGDAPSPAPASSAPPRPVVAISKCIHPANRPLSLPCRLQRVGKMARLQRRPRLRRTPRASAPLRLVDASNVSFFDKPVAPQASARHRNAIVGTIEYKGSGLIEYVLSLSSSSFPLAIPLFGRCSLLLFRRRMLTAFLNPVQRALTLLLPANDAYRDGQMIHYLLDSSGRCGRCRNVNDTLASLPSRYSSFPILFRALPARELYSNPLFPRWSPAPSWSSPTRRVALCPFAISVLIFFATFASQIHHSRHTVTIVLFLTPFHYAHSPPFVFALTILSFHAKS</sequence>
<dbReference type="AlphaFoldDB" id="A0AAD7H9S9"/>
<feature type="transmembrane region" description="Helical" evidence="2">
    <location>
        <begin position="385"/>
        <end position="406"/>
    </location>
</feature>
<gene>
    <name evidence="3" type="ORF">DFH07DRAFT_974059</name>
</gene>
<keyword evidence="2" id="KW-0472">Membrane</keyword>
<evidence type="ECO:0000256" key="2">
    <source>
        <dbReference type="SAM" id="Phobius"/>
    </source>
</evidence>
<protein>
    <submittedName>
        <fullName evidence="3">Uncharacterized protein</fullName>
    </submittedName>
</protein>
<organism evidence="3 4">
    <name type="scientific">Mycena maculata</name>
    <dbReference type="NCBI Taxonomy" id="230809"/>
    <lineage>
        <taxon>Eukaryota</taxon>
        <taxon>Fungi</taxon>
        <taxon>Dikarya</taxon>
        <taxon>Basidiomycota</taxon>
        <taxon>Agaricomycotina</taxon>
        <taxon>Agaricomycetes</taxon>
        <taxon>Agaricomycetidae</taxon>
        <taxon>Agaricales</taxon>
        <taxon>Marasmiineae</taxon>
        <taxon>Mycenaceae</taxon>
        <taxon>Mycena</taxon>
    </lineage>
</organism>
<keyword evidence="2" id="KW-1133">Transmembrane helix</keyword>
<evidence type="ECO:0000313" key="3">
    <source>
        <dbReference type="EMBL" id="KAJ7715909.1"/>
    </source>
</evidence>
<feature type="transmembrane region" description="Helical" evidence="2">
    <location>
        <begin position="412"/>
        <end position="436"/>
    </location>
</feature>
<reference evidence="3" key="1">
    <citation type="submission" date="2023-03" db="EMBL/GenBank/DDBJ databases">
        <title>Massive genome expansion in bonnet fungi (Mycena s.s.) driven by repeated elements and novel gene families across ecological guilds.</title>
        <authorList>
            <consortium name="Lawrence Berkeley National Laboratory"/>
            <person name="Harder C.B."/>
            <person name="Miyauchi S."/>
            <person name="Viragh M."/>
            <person name="Kuo A."/>
            <person name="Thoen E."/>
            <person name="Andreopoulos B."/>
            <person name="Lu D."/>
            <person name="Skrede I."/>
            <person name="Drula E."/>
            <person name="Henrissat B."/>
            <person name="Morin E."/>
            <person name="Kohler A."/>
            <person name="Barry K."/>
            <person name="LaButti K."/>
            <person name="Morin E."/>
            <person name="Salamov A."/>
            <person name="Lipzen A."/>
            <person name="Mereny Z."/>
            <person name="Hegedus B."/>
            <person name="Baldrian P."/>
            <person name="Stursova M."/>
            <person name="Weitz H."/>
            <person name="Taylor A."/>
            <person name="Grigoriev I.V."/>
            <person name="Nagy L.G."/>
            <person name="Martin F."/>
            <person name="Kauserud H."/>
        </authorList>
    </citation>
    <scope>NUCLEOTIDE SEQUENCE</scope>
    <source>
        <strain evidence="3">CBHHK188m</strain>
    </source>
</reference>
<feature type="region of interest" description="Disordered" evidence="1">
    <location>
        <begin position="147"/>
        <end position="174"/>
    </location>
</feature>